<dbReference type="PANTHER" id="PTHR15020:SF50">
    <property type="entry name" value="UPF0659 PROTEIN YMR090W"/>
    <property type="match status" value="1"/>
</dbReference>
<dbReference type="InterPro" id="IPR016040">
    <property type="entry name" value="NAD(P)-bd_dom"/>
</dbReference>
<dbReference type="RefSeq" id="XP_051607746.1">
    <property type="nucleotide sequence ID" value="XM_051753348.1"/>
</dbReference>
<dbReference type="Gene3D" id="3.40.50.720">
    <property type="entry name" value="NAD(P)-binding Rossmann-like Domain"/>
    <property type="match status" value="1"/>
</dbReference>
<organism evidence="2 3">
    <name type="scientific">Candida theae</name>
    <dbReference type="NCBI Taxonomy" id="1198502"/>
    <lineage>
        <taxon>Eukaryota</taxon>
        <taxon>Fungi</taxon>
        <taxon>Dikarya</taxon>
        <taxon>Ascomycota</taxon>
        <taxon>Saccharomycotina</taxon>
        <taxon>Pichiomycetes</taxon>
        <taxon>Debaryomycetaceae</taxon>
        <taxon>Candida/Lodderomyces clade</taxon>
        <taxon>Candida</taxon>
    </lineage>
</organism>
<dbReference type="Proteomes" id="UP001204833">
    <property type="component" value="Unassembled WGS sequence"/>
</dbReference>
<proteinExistence type="predicted"/>
<evidence type="ECO:0000313" key="2">
    <source>
        <dbReference type="EMBL" id="KAI5954859.1"/>
    </source>
</evidence>
<dbReference type="EMBL" id="JAIHNG010000133">
    <property type="protein sequence ID" value="KAI5954859.1"/>
    <property type="molecule type" value="Genomic_DNA"/>
</dbReference>
<dbReference type="SUPFAM" id="SSF51735">
    <property type="entry name" value="NAD(P)-binding Rossmann-fold domains"/>
    <property type="match status" value="1"/>
</dbReference>
<dbReference type="InterPro" id="IPR036291">
    <property type="entry name" value="NAD(P)-bd_dom_sf"/>
</dbReference>
<accession>A0AAD5BCI1</accession>
<gene>
    <name evidence="2" type="ORF">KGF57_003884</name>
</gene>
<dbReference type="GeneID" id="76151942"/>
<sequence length="159" mass="17466">MSTIENMIILGAHGRVGQYLIKLVAKSNIKARTSALKGHDAVILAVGSGGKNLLQVDLDGYVEVFEANSRSKYTTQTVFLIDEVERKLDYTIVKPTWLTDESPTGKIKVLKGIIEDPGTVTRADVAQVLFDVLNFKDTFGKSFDIANGDKSSNDPRTYQ</sequence>
<protein>
    <recommendedName>
        <fullName evidence="1">NAD(P)-binding domain-containing protein</fullName>
    </recommendedName>
</protein>
<keyword evidence="3" id="KW-1185">Reference proteome</keyword>
<name>A0AAD5BCI1_9ASCO</name>
<dbReference type="Pfam" id="PF13460">
    <property type="entry name" value="NAD_binding_10"/>
    <property type="match status" value="1"/>
</dbReference>
<dbReference type="PANTHER" id="PTHR15020">
    <property type="entry name" value="FLAVIN REDUCTASE-RELATED"/>
    <property type="match status" value="1"/>
</dbReference>
<evidence type="ECO:0000313" key="3">
    <source>
        <dbReference type="Proteomes" id="UP001204833"/>
    </source>
</evidence>
<reference evidence="2 3" key="1">
    <citation type="journal article" date="2022" name="DNA Res.">
        <title>Genome analysis of five recently described species of the CUG-Ser clade uncovers Candida theae as a new hybrid lineage with pathogenic potential in the Candida parapsilosis species complex.</title>
        <authorList>
            <person name="Mixao V."/>
            <person name="Del Olmo V."/>
            <person name="Hegedusova E."/>
            <person name="Saus E."/>
            <person name="Pryszcz L."/>
            <person name="Cillingova A."/>
            <person name="Nosek J."/>
            <person name="Gabaldon T."/>
        </authorList>
    </citation>
    <scope>NUCLEOTIDE SEQUENCE [LARGE SCALE GENOMIC DNA]</scope>
    <source>
        <strain evidence="2 3">CBS 12239</strain>
    </source>
</reference>
<feature type="domain" description="NAD(P)-binding" evidence="1">
    <location>
        <begin position="86"/>
        <end position="134"/>
    </location>
</feature>
<dbReference type="AlphaFoldDB" id="A0AAD5BCI1"/>
<comment type="caution">
    <text evidence="2">The sequence shown here is derived from an EMBL/GenBank/DDBJ whole genome shotgun (WGS) entry which is preliminary data.</text>
</comment>
<evidence type="ECO:0000259" key="1">
    <source>
        <dbReference type="Pfam" id="PF13460"/>
    </source>
</evidence>